<evidence type="ECO:0000313" key="2">
    <source>
        <dbReference type="Proteomes" id="UP000229681"/>
    </source>
</evidence>
<sequence>LSNPATSRITDCLGITVEPAGPAGRKPALGGFSLAVNASSSEAKQAAAWLFIQWITSEAKAKEYAERGGVSGRRSVYSDPEMIAKFPHYPALAESWEKYGNAVFRPRFPEWPALSDVIAQFGTEMMLGNISVEEGVARIEAQMATILRDYTEGRLPKLQ</sequence>
<dbReference type="Gene3D" id="3.40.190.10">
    <property type="entry name" value="Periplasmic binding protein-like II"/>
    <property type="match status" value="2"/>
</dbReference>
<comment type="caution">
    <text evidence="1">The sequence shown here is derived from an EMBL/GenBank/DDBJ whole genome shotgun (WGS) entry which is preliminary data.</text>
</comment>
<feature type="non-terminal residue" evidence="1">
    <location>
        <position position="1"/>
    </location>
</feature>
<protein>
    <submittedName>
        <fullName evidence="1">Sugar ABC transporter</fullName>
    </submittedName>
</protein>
<dbReference type="AlphaFoldDB" id="A0A2M8PBK9"/>
<dbReference type="InterPro" id="IPR006059">
    <property type="entry name" value="SBP"/>
</dbReference>
<dbReference type="Pfam" id="PF13416">
    <property type="entry name" value="SBP_bac_8"/>
    <property type="match status" value="1"/>
</dbReference>
<name>A0A2M8PBK9_9CHLR</name>
<evidence type="ECO:0000313" key="1">
    <source>
        <dbReference type="EMBL" id="PJF34912.1"/>
    </source>
</evidence>
<gene>
    <name evidence="1" type="ORF">CUN49_13220</name>
</gene>
<dbReference type="SUPFAM" id="SSF53850">
    <property type="entry name" value="Periplasmic binding protein-like II"/>
    <property type="match status" value="1"/>
</dbReference>
<organism evidence="1 2">
    <name type="scientific">Candidatus Thermofonsia Clade 1 bacterium</name>
    <dbReference type="NCBI Taxonomy" id="2364210"/>
    <lineage>
        <taxon>Bacteria</taxon>
        <taxon>Bacillati</taxon>
        <taxon>Chloroflexota</taxon>
        <taxon>Candidatus Thermofontia</taxon>
        <taxon>Candidatus Thermofonsia Clade 1</taxon>
    </lineage>
</organism>
<dbReference type="Proteomes" id="UP000229681">
    <property type="component" value="Unassembled WGS sequence"/>
</dbReference>
<dbReference type="EMBL" id="PGTM01000244">
    <property type="protein sequence ID" value="PJF34912.1"/>
    <property type="molecule type" value="Genomic_DNA"/>
</dbReference>
<accession>A0A2M8PBK9</accession>
<proteinExistence type="predicted"/>
<reference evidence="1 2" key="1">
    <citation type="submission" date="2017-11" db="EMBL/GenBank/DDBJ databases">
        <title>Evolution of Phototrophy in the Chloroflexi Phylum Driven by Horizontal Gene Transfer.</title>
        <authorList>
            <person name="Ward L.M."/>
            <person name="Hemp J."/>
            <person name="Shih P.M."/>
            <person name="Mcglynn S.E."/>
            <person name="Fischer W."/>
        </authorList>
    </citation>
    <scope>NUCLEOTIDE SEQUENCE [LARGE SCALE GENOMIC DNA]</scope>
    <source>
        <strain evidence="1">JP3_13</strain>
    </source>
</reference>